<accession>A0AA42J0P2</accession>
<organism evidence="1 2">
    <name type="scientific">Holtiella tumoricola</name>
    <dbReference type="NCBI Taxonomy" id="3018743"/>
    <lineage>
        <taxon>Bacteria</taxon>
        <taxon>Bacillati</taxon>
        <taxon>Bacillota</taxon>
        <taxon>Clostridia</taxon>
        <taxon>Lachnospirales</taxon>
        <taxon>Cellulosilyticaceae</taxon>
        <taxon>Holtiella</taxon>
    </lineage>
</organism>
<proteinExistence type="predicted"/>
<evidence type="ECO:0000313" key="2">
    <source>
        <dbReference type="Proteomes" id="UP001169242"/>
    </source>
</evidence>
<comment type="caution">
    <text evidence="1">The sequence shown here is derived from an EMBL/GenBank/DDBJ whole genome shotgun (WGS) entry which is preliminary data.</text>
</comment>
<gene>
    <name evidence="1" type="ORF">PBV87_07850</name>
</gene>
<name>A0AA42J0P2_9FIRM</name>
<evidence type="ECO:0000313" key="1">
    <source>
        <dbReference type="EMBL" id="MDA3731388.1"/>
    </source>
</evidence>
<sequence>MKTKYIQIQNLNYFDGLYELMGNSISDLMGVEFSITDDKKGEEQYFWMDFFNLRALNEGDLKEEANPQHLSEKLNSGEIDFFIRSAYFPTPEVFYEPKDFCSKTIFQQKNPTTPHYTHICLNETEPLTPENIIKWLQKLSITLFGEQFDFQMGQVESKDEAVIRCKKEFEEGKPYFLKPHLDGFLTY</sequence>
<protein>
    <submittedName>
        <fullName evidence="1">Uncharacterized protein</fullName>
    </submittedName>
</protein>
<dbReference type="AlphaFoldDB" id="A0AA42J0P2"/>
<dbReference type="RefSeq" id="WP_271011774.1">
    <property type="nucleotide sequence ID" value="NZ_JAQIFT010000033.1"/>
</dbReference>
<dbReference type="Proteomes" id="UP001169242">
    <property type="component" value="Unassembled WGS sequence"/>
</dbReference>
<keyword evidence="2" id="KW-1185">Reference proteome</keyword>
<reference evidence="1" key="1">
    <citation type="journal article" date="2023" name="Int. J. Syst. Evol. Microbiol.">
        <title>&lt;i&gt;Holtiella tumoricola&lt;/i&gt; gen. nov. sp. nov., isolated from a human clinical sample.</title>
        <authorList>
            <person name="Allen-Vercoe E."/>
            <person name="Daigneault M.C."/>
            <person name="Vancuren S.J."/>
            <person name="Cochrane K."/>
            <person name="O'Neal L.L."/>
            <person name="Sankaranarayanan K."/>
            <person name="Lawson P.A."/>
        </authorList>
    </citation>
    <scope>NUCLEOTIDE SEQUENCE</scope>
    <source>
        <strain evidence="1">CC70A</strain>
    </source>
</reference>
<dbReference type="EMBL" id="JAQIFT010000033">
    <property type="protein sequence ID" value="MDA3731388.1"/>
    <property type="molecule type" value="Genomic_DNA"/>
</dbReference>